<protein>
    <recommendedName>
        <fullName evidence="8">Cystatin domain-containing protein</fullName>
    </recommendedName>
</protein>
<keyword evidence="3 7" id="KW-0812">Transmembrane</keyword>
<dbReference type="PRINTS" id="PR00783">
    <property type="entry name" value="MINTRINSICP"/>
</dbReference>
<accession>A0AAD8I9C3</accession>
<dbReference type="InterPro" id="IPR046350">
    <property type="entry name" value="Cystatin_sf"/>
</dbReference>
<dbReference type="InterPro" id="IPR000425">
    <property type="entry name" value="MIP"/>
</dbReference>
<evidence type="ECO:0000313" key="9">
    <source>
        <dbReference type="EMBL" id="KAK1381245.1"/>
    </source>
</evidence>
<evidence type="ECO:0000256" key="2">
    <source>
        <dbReference type="ARBA" id="ARBA00022690"/>
    </source>
</evidence>
<dbReference type="GO" id="GO:0016020">
    <property type="term" value="C:membrane"/>
    <property type="evidence" value="ECO:0007669"/>
    <property type="project" value="UniProtKB-SubCell"/>
</dbReference>
<gene>
    <name evidence="9" type="ORF">POM88_027989</name>
</gene>
<dbReference type="InterPro" id="IPR016161">
    <property type="entry name" value="Ald_DH/histidinol_DH"/>
</dbReference>
<feature type="domain" description="Cystatin" evidence="8">
    <location>
        <begin position="36"/>
        <end position="83"/>
    </location>
</feature>
<evidence type="ECO:0000256" key="7">
    <source>
        <dbReference type="RuleBase" id="RU000477"/>
    </source>
</evidence>
<keyword evidence="2" id="KW-0646">Protease inhibitor</keyword>
<dbReference type="PANTHER" id="PTHR45687">
    <property type="entry name" value="AQUAPORIN OR AQUAGLYCEROPORIN RELATED"/>
    <property type="match status" value="1"/>
</dbReference>
<dbReference type="Gene3D" id="1.20.1080.10">
    <property type="entry name" value="Glycerol uptake facilitator protein"/>
    <property type="match status" value="1"/>
</dbReference>
<dbReference type="GO" id="GO:0016491">
    <property type="term" value="F:oxidoreductase activity"/>
    <property type="evidence" value="ECO:0007669"/>
    <property type="project" value="InterPro"/>
</dbReference>
<reference evidence="9" key="1">
    <citation type="submission" date="2023-02" db="EMBL/GenBank/DDBJ databases">
        <title>Genome of toxic invasive species Heracleum sosnowskyi carries increased number of genes despite the absence of recent whole-genome duplications.</title>
        <authorList>
            <person name="Schelkunov M."/>
            <person name="Shtratnikova V."/>
            <person name="Makarenko M."/>
            <person name="Klepikova A."/>
            <person name="Omelchenko D."/>
            <person name="Novikova G."/>
            <person name="Obukhova E."/>
            <person name="Bogdanov V."/>
            <person name="Penin A."/>
            <person name="Logacheva M."/>
        </authorList>
    </citation>
    <scope>NUCLEOTIDE SEQUENCE</scope>
    <source>
        <strain evidence="9">Hsosn_3</strain>
        <tissue evidence="9">Leaf</tissue>
    </source>
</reference>
<dbReference type="AlphaFoldDB" id="A0AAD8I9C3"/>
<sequence>MAHAMFHPHDLELRLGICGGRHRYYCPPDITVTDDELAKLNTLANMAIQQYNSTQGTNYTNVKLIETDTSVAAGTWYFLTFEASLPDDNTFDPQTFDADVFVRIPIPAPYTEVHSVRLRKQFNWVTKPFNWKLSLTRALFYMVMQCLGAICGAGVIKGFEGSSKFELNGGGANVVNHGYTKGDGLGAEIVGTFVLVYTVFSATDAKRSARDSHVPVTNPATGEVIANIACMGGKEAKDAIASAYDAFRSCCERRRSHGRPFRYI</sequence>
<evidence type="ECO:0000256" key="5">
    <source>
        <dbReference type="ARBA" id="ARBA00022989"/>
    </source>
</evidence>
<dbReference type="SUPFAM" id="SSF81338">
    <property type="entry name" value="Aquaporin-like"/>
    <property type="match status" value="1"/>
</dbReference>
<dbReference type="GO" id="GO:0004869">
    <property type="term" value="F:cysteine-type endopeptidase inhibitor activity"/>
    <property type="evidence" value="ECO:0007669"/>
    <property type="project" value="UniProtKB-KW"/>
</dbReference>
<comment type="subcellular location">
    <subcellularLocation>
        <location evidence="1">Membrane</location>
        <topology evidence="1">Multi-pass membrane protein</topology>
    </subcellularLocation>
</comment>
<keyword evidence="4" id="KW-0789">Thiol protease inhibitor</keyword>
<evidence type="ECO:0000256" key="1">
    <source>
        <dbReference type="ARBA" id="ARBA00004141"/>
    </source>
</evidence>
<dbReference type="SUPFAM" id="SSF54403">
    <property type="entry name" value="Cystatin/monellin"/>
    <property type="match status" value="1"/>
</dbReference>
<evidence type="ECO:0000313" key="10">
    <source>
        <dbReference type="Proteomes" id="UP001237642"/>
    </source>
</evidence>
<comment type="similarity">
    <text evidence="7">Belongs to the MIP/aquaporin (TC 1.A.8) family.</text>
</comment>
<evidence type="ECO:0000256" key="6">
    <source>
        <dbReference type="ARBA" id="ARBA00023136"/>
    </source>
</evidence>
<dbReference type="Proteomes" id="UP001237642">
    <property type="component" value="Unassembled WGS sequence"/>
</dbReference>
<dbReference type="InterPro" id="IPR034294">
    <property type="entry name" value="Aquaporin_transptr"/>
</dbReference>
<dbReference type="GO" id="GO:0015267">
    <property type="term" value="F:channel activity"/>
    <property type="evidence" value="ECO:0007669"/>
    <property type="project" value="InterPro"/>
</dbReference>
<evidence type="ECO:0000256" key="4">
    <source>
        <dbReference type="ARBA" id="ARBA00022704"/>
    </source>
</evidence>
<keyword evidence="6" id="KW-0472">Membrane</keyword>
<dbReference type="InterPro" id="IPR023271">
    <property type="entry name" value="Aquaporin-like"/>
</dbReference>
<dbReference type="Gene3D" id="3.10.450.10">
    <property type="match status" value="1"/>
</dbReference>
<dbReference type="EMBL" id="JAUIZM010000006">
    <property type="protein sequence ID" value="KAK1381245.1"/>
    <property type="molecule type" value="Genomic_DNA"/>
</dbReference>
<name>A0AAD8I9C3_9APIA</name>
<dbReference type="Pfam" id="PF00031">
    <property type="entry name" value="Cystatin"/>
    <property type="match status" value="1"/>
</dbReference>
<keyword evidence="7" id="KW-0813">Transport</keyword>
<dbReference type="SUPFAM" id="SSF53720">
    <property type="entry name" value="ALDH-like"/>
    <property type="match status" value="1"/>
</dbReference>
<dbReference type="InterPro" id="IPR000010">
    <property type="entry name" value="Cystatin_dom"/>
</dbReference>
<reference evidence="9" key="2">
    <citation type="submission" date="2023-05" db="EMBL/GenBank/DDBJ databases">
        <authorList>
            <person name="Schelkunov M.I."/>
        </authorList>
    </citation>
    <scope>NUCLEOTIDE SEQUENCE</scope>
    <source>
        <strain evidence="9">Hsosn_3</strain>
        <tissue evidence="9">Leaf</tissue>
    </source>
</reference>
<dbReference type="Pfam" id="PF00230">
    <property type="entry name" value="MIP"/>
    <property type="match status" value="1"/>
</dbReference>
<evidence type="ECO:0000256" key="3">
    <source>
        <dbReference type="ARBA" id="ARBA00022692"/>
    </source>
</evidence>
<keyword evidence="5" id="KW-1133">Transmembrane helix</keyword>
<organism evidence="9 10">
    <name type="scientific">Heracleum sosnowskyi</name>
    <dbReference type="NCBI Taxonomy" id="360622"/>
    <lineage>
        <taxon>Eukaryota</taxon>
        <taxon>Viridiplantae</taxon>
        <taxon>Streptophyta</taxon>
        <taxon>Embryophyta</taxon>
        <taxon>Tracheophyta</taxon>
        <taxon>Spermatophyta</taxon>
        <taxon>Magnoliopsida</taxon>
        <taxon>eudicotyledons</taxon>
        <taxon>Gunneridae</taxon>
        <taxon>Pentapetalae</taxon>
        <taxon>asterids</taxon>
        <taxon>campanulids</taxon>
        <taxon>Apiales</taxon>
        <taxon>Apiaceae</taxon>
        <taxon>Apioideae</taxon>
        <taxon>apioid superclade</taxon>
        <taxon>Tordylieae</taxon>
        <taxon>Tordyliinae</taxon>
        <taxon>Heracleum</taxon>
    </lineage>
</organism>
<evidence type="ECO:0000259" key="8">
    <source>
        <dbReference type="Pfam" id="PF00031"/>
    </source>
</evidence>
<comment type="caution">
    <text evidence="9">The sequence shown here is derived from an EMBL/GenBank/DDBJ whole genome shotgun (WGS) entry which is preliminary data.</text>
</comment>
<proteinExistence type="inferred from homology"/>
<keyword evidence="10" id="KW-1185">Reference proteome</keyword>